<dbReference type="GO" id="GO:0002161">
    <property type="term" value="F:aminoacyl-tRNA deacylase activity"/>
    <property type="evidence" value="ECO:0007669"/>
    <property type="project" value="InterPro"/>
</dbReference>
<evidence type="ECO:0000313" key="2">
    <source>
        <dbReference type="EMBL" id="OHA62427.1"/>
    </source>
</evidence>
<name>A0A1G2QPW6_9BACT</name>
<proteinExistence type="predicted"/>
<feature type="domain" description="YbaK/aminoacyl-tRNA synthetase-associated" evidence="1">
    <location>
        <begin position="23"/>
        <end position="144"/>
    </location>
</feature>
<dbReference type="Proteomes" id="UP000179245">
    <property type="component" value="Unassembled WGS sequence"/>
</dbReference>
<sequence length="171" mass="19051">MKIPAKLTNFLSQNKVKFEEVNHRTVYTALDKAATLKIKPSLIAKTLVLKTGRDLIVVILAANKNLDKQKFRKAAKVKNFEFVSERLMKSRFKGFKIGAIPPFGGLFKIPAFIDSGLAKEKFILVSAGTYENSLKISPKMLEKLGAVKADFSQPKKTAKAKIKKNNKIKGK</sequence>
<reference evidence="2 3" key="1">
    <citation type="journal article" date="2016" name="Nat. Commun.">
        <title>Thousands of microbial genomes shed light on interconnected biogeochemical processes in an aquifer system.</title>
        <authorList>
            <person name="Anantharaman K."/>
            <person name="Brown C.T."/>
            <person name="Hug L.A."/>
            <person name="Sharon I."/>
            <person name="Castelle C.J."/>
            <person name="Probst A.J."/>
            <person name="Thomas B.C."/>
            <person name="Singh A."/>
            <person name="Wilkins M.J."/>
            <person name="Karaoz U."/>
            <person name="Brodie E.L."/>
            <person name="Williams K.H."/>
            <person name="Hubbard S.S."/>
            <person name="Banfield J.F."/>
        </authorList>
    </citation>
    <scope>NUCLEOTIDE SEQUENCE [LARGE SCALE GENOMIC DNA]</scope>
</reference>
<gene>
    <name evidence="2" type="ORF">A2117_01230</name>
</gene>
<evidence type="ECO:0000259" key="1">
    <source>
        <dbReference type="Pfam" id="PF04073"/>
    </source>
</evidence>
<dbReference type="SUPFAM" id="SSF55826">
    <property type="entry name" value="YbaK/ProRS associated domain"/>
    <property type="match status" value="1"/>
</dbReference>
<accession>A0A1G2QPW6</accession>
<dbReference type="PANTHER" id="PTHR30411:SF9">
    <property type="entry name" value="MULTIFUNCTIONAL SER_THR-TRNA DEACYLASE PROXP-Y"/>
    <property type="match status" value="1"/>
</dbReference>
<dbReference type="AlphaFoldDB" id="A0A1G2QPW6"/>
<dbReference type="EMBL" id="MHTO01000014">
    <property type="protein sequence ID" value="OHA62427.1"/>
    <property type="molecule type" value="Genomic_DNA"/>
</dbReference>
<comment type="caution">
    <text evidence="2">The sequence shown here is derived from an EMBL/GenBank/DDBJ whole genome shotgun (WGS) entry which is preliminary data.</text>
</comment>
<dbReference type="Gene3D" id="3.90.960.10">
    <property type="entry name" value="YbaK/aminoacyl-tRNA synthetase-associated domain"/>
    <property type="match status" value="1"/>
</dbReference>
<dbReference type="Pfam" id="PF04073">
    <property type="entry name" value="tRNA_edit"/>
    <property type="match status" value="1"/>
</dbReference>
<organism evidence="2 3">
    <name type="scientific">Candidatus Wildermuthbacteria bacterium GWA2_46_15</name>
    <dbReference type="NCBI Taxonomy" id="1802443"/>
    <lineage>
        <taxon>Bacteria</taxon>
        <taxon>Candidatus Wildermuthiibacteriota</taxon>
    </lineage>
</organism>
<dbReference type="InterPro" id="IPR036754">
    <property type="entry name" value="YbaK/aa-tRNA-synt-asso_dom_sf"/>
</dbReference>
<dbReference type="STRING" id="1802443.A2117_01230"/>
<dbReference type="CDD" id="cd04332">
    <property type="entry name" value="YbaK_like"/>
    <property type="match status" value="1"/>
</dbReference>
<dbReference type="PANTHER" id="PTHR30411">
    <property type="entry name" value="CYTOPLASMIC PROTEIN"/>
    <property type="match status" value="1"/>
</dbReference>
<dbReference type="InterPro" id="IPR007214">
    <property type="entry name" value="YbaK/aa-tRNA-synth-assoc-dom"/>
</dbReference>
<protein>
    <recommendedName>
        <fullName evidence="1">YbaK/aminoacyl-tRNA synthetase-associated domain-containing protein</fullName>
    </recommendedName>
</protein>
<evidence type="ECO:0000313" key="3">
    <source>
        <dbReference type="Proteomes" id="UP000179245"/>
    </source>
</evidence>